<dbReference type="SUPFAM" id="SSF54001">
    <property type="entry name" value="Cysteine proteinases"/>
    <property type="match status" value="1"/>
</dbReference>
<dbReference type="SMART" id="SM00645">
    <property type="entry name" value="Pept_C1"/>
    <property type="match status" value="1"/>
</dbReference>
<dbReference type="InterPro" id="IPR012599">
    <property type="entry name" value="Propeptide_C1A"/>
</dbReference>
<evidence type="ECO:0000256" key="1">
    <source>
        <dbReference type="ARBA" id="ARBA00008455"/>
    </source>
</evidence>
<evidence type="ECO:0000256" key="6">
    <source>
        <dbReference type="ARBA" id="ARBA00023145"/>
    </source>
</evidence>
<dbReference type="AlphaFoldDB" id="A0AAD7YXB8"/>
<dbReference type="PANTHER" id="PTHR12411">
    <property type="entry name" value="CYSTEINE PROTEASE FAMILY C1-RELATED"/>
    <property type="match status" value="1"/>
</dbReference>
<evidence type="ECO:0000313" key="10">
    <source>
        <dbReference type="EMBL" id="KAJ8730059.1"/>
    </source>
</evidence>
<dbReference type="Pfam" id="PF08127">
    <property type="entry name" value="Propeptide_C1"/>
    <property type="match status" value="1"/>
</dbReference>
<dbReference type="Pfam" id="PF00112">
    <property type="entry name" value="Peptidase_C1"/>
    <property type="match status" value="1"/>
</dbReference>
<dbReference type="CDD" id="cd02620">
    <property type="entry name" value="Peptidase_C1A_CathepsinB"/>
    <property type="match status" value="1"/>
</dbReference>
<dbReference type="FunFam" id="3.90.70.10:FF:000031">
    <property type="entry name" value="Cathepsin B"/>
    <property type="match status" value="1"/>
</dbReference>
<comment type="caution">
    <text evidence="10">The sequence shown here is derived from an EMBL/GenBank/DDBJ whole genome shotgun (WGS) entry which is preliminary data.</text>
</comment>
<protein>
    <recommendedName>
        <fullName evidence="9">Peptidase C1A papain C-terminal domain-containing protein</fullName>
    </recommendedName>
</protein>
<dbReference type="EMBL" id="JARGEI010000006">
    <property type="protein sequence ID" value="KAJ8730059.1"/>
    <property type="molecule type" value="Genomic_DNA"/>
</dbReference>
<evidence type="ECO:0000256" key="7">
    <source>
        <dbReference type="ARBA" id="ARBA00023157"/>
    </source>
</evidence>
<evidence type="ECO:0000313" key="11">
    <source>
        <dbReference type="Proteomes" id="UP001231518"/>
    </source>
</evidence>
<keyword evidence="4" id="KW-0378">Hydrolase</keyword>
<keyword evidence="5" id="KW-0788">Thiol protease</keyword>
<accession>A0AAD7YXB8</accession>
<dbReference type="Proteomes" id="UP001231518">
    <property type="component" value="Chromosome 9"/>
</dbReference>
<name>A0AAD7YXB8_MYTSE</name>
<dbReference type="GO" id="GO:0006508">
    <property type="term" value="P:proteolysis"/>
    <property type="evidence" value="ECO:0007669"/>
    <property type="project" value="UniProtKB-KW"/>
</dbReference>
<keyword evidence="2" id="KW-0645">Protease</keyword>
<keyword evidence="6" id="KW-0865">Zymogen</keyword>
<evidence type="ECO:0000256" key="5">
    <source>
        <dbReference type="ARBA" id="ARBA00022807"/>
    </source>
</evidence>
<organism evidence="10 11">
    <name type="scientific">Mythimna separata</name>
    <name type="common">Oriental armyworm</name>
    <name type="synonym">Pseudaletia separata</name>
    <dbReference type="NCBI Taxonomy" id="271217"/>
    <lineage>
        <taxon>Eukaryota</taxon>
        <taxon>Metazoa</taxon>
        <taxon>Ecdysozoa</taxon>
        <taxon>Arthropoda</taxon>
        <taxon>Hexapoda</taxon>
        <taxon>Insecta</taxon>
        <taxon>Pterygota</taxon>
        <taxon>Neoptera</taxon>
        <taxon>Endopterygota</taxon>
        <taxon>Lepidoptera</taxon>
        <taxon>Glossata</taxon>
        <taxon>Ditrysia</taxon>
        <taxon>Noctuoidea</taxon>
        <taxon>Noctuidae</taxon>
        <taxon>Noctuinae</taxon>
        <taxon>Hadenini</taxon>
        <taxon>Mythimna</taxon>
    </lineage>
</organism>
<dbReference type="InterPro" id="IPR038765">
    <property type="entry name" value="Papain-like_cys_pep_sf"/>
</dbReference>
<proteinExistence type="inferred from homology"/>
<gene>
    <name evidence="10" type="ORF">PYW07_017097</name>
</gene>
<evidence type="ECO:0000256" key="4">
    <source>
        <dbReference type="ARBA" id="ARBA00022801"/>
    </source>
</evidence>
<keyword evidence="3 8" id="KW-0732">Signal</keyword>
<dbReference type="GO" id="GO:0004197">
    <property type="term" value="F:cysteine-type endopeptidase activity"/>
    <property type="evidence" value="ECO:0007669"/>
    <property type="project" value="InterPro"/>
</dbReference>
<dbReference type="InterPro" id="IPR025660">
    <property type="entry name" value="Pept_his_AS"/>
</dbReference>
<feature type="domain" description="Peptidase C1A papain C-terminal" evidence="9">
    <location>
        <begin position="84"/>
        <end position="327"/>
    </location>
</feature>
<dbReference type="Gene3D" id="3.90.70.10">
    <property type="entry name" value="Cysteine proteinases"/>
    <property type="match status" value="1"/>
</dbReference>
<dbReference type="InterPro" id="IPR000668">
    <property type="entry name" value="Peptidase_C1A_C"/>
</dbReference>
<feature type="chain" id="PRO_5041991693" description="Peptidase C1A papain C-terminal domain-containing protein" evidence="8">
    <location>
        <begin position="22"/>
        <end position="331"/>
    </location>
</feature>
<evidence type="ECO:0000256" key="8">
    <source>
        <dbReference type="SAM" id="SignalP"/>
    </source>
</evidence>
<evidence type="ECO:0000256" key="2">
    <source>
        <dbReference type="ARBA" id="ARBA00022670"/>
    </source>
</evidence>
<evidence type="ECO:0000259" key="9">
    <source>
        <dbReference type="SMART" id="SM00645"/>
    </source>
</evidence>
<dbReference type="PROSITE" id="PS00639">
    <property type="entry name" value="THIOL_PROTEASE_HIS"/>
    <property type="match status" value="1"/>
</dbReference>
<dbReference type="InterPro" id="IPR013128">
    <property type="entry name" value="Peptidase_C1A"/>
</dbReference>
<dbReference type="PRINTS" id="PR00705">
    <property type="entry name" value="PAPAIN"/>
</dbReference>
<feature type="signal peptide" evidence="8">
    <location>
        <begin position="1"/>
        <end position="21"/>
    </location>
</feature>
<keyword evidence="11" id="KW-1185">Reference proteome</keyword>
<sequence length="331" mass="37257">MIVLFMSFIVSMCALLQRTTALENPLSDEFINLINSKQNSWTAGRNFPLHTSMKYIKKLIGTLKDDNFAKLQKLEHDAELMTVLPKNFDPREKWPNCPSLNEIRDQGSCASCWALGAVEAMTDRYCIYSNGTKQFHFSAEDLISCCETCGLGCIRGVHTAAWAYWKRVGLVSGGNYNSNQGCKPYKIAPGVNSSPSRRIVDISDCVTSCDSSYSIDYYKDKRRGKIVYSIDSDEEQIKAELFKNGPVEAVMAVYTDYLNYKSGVYSHAEGYLLGHHAVKILGWGEEHGRKYWFVANSWNQEWGDQGFFKILRGVNHCGIEDSIVAGEPLIV</sequence>
<keyword evidence="7" id="KW-1015">Disulfide bond</keyword>
<reference evidence="10" key="1">
    <citation type="submission" date="2023-03" db="EMBL/GenBank/DDBJ databases">
        <title>Chromosome-level genomes of two armyworms, Mythimna separata and Mythimna loreyi, provide insights into the biosynthesis and reception of sex pheromones.</title>
        <authorList>
            <person name="Zhao H."/>
        </authorList>
    </citation>
    <scope>NUCLEOTIDE SEQUENCE</scope>
    <source>
        <strain evidence="10">BeijingLab</strain>
        <tissue evidence="10">Pupa</tissue>
    </source>
</reference>
<comment type="similarity">
    <text evidence="1">Belongs to the peptidase C1 family.</text>
</comment>
<evidence type="ECO:0000256" key="3">
    <source>
        <dbReference type="ARBA" id="ARBA00022729"/>
    </source>
</evidence>